<proteinExistence type="predicted"/>
<dbReference type="EMBL" id="MWQN01000002">
    <property type="protein sequence ID" value="OPC78632.1"/>
    <property type="molecule type" value="Genomic_DNA"/>
</dbReference>
<evidence type="ECO:0000256" key="1">
    <source>
        <dbReference type="SAM" id="MobiDB-lite"/>
    </source>
</evidence>
<dbReference type="Proteomes" id="UP000190037">
    <property type="component" value="Unassembled WGS sequence"/>
</dbReference>
<sequence>MRQRSRAGVVQHHDAPRPIPHRDRPACSRSRWCRGPYRGSPAAPGGFRTHPGGPPPDPNPARPDGPRPKPTPGRRCAGRTSRR</sequence>
<accession>A0A1T3NPH2</accession>
<feature type="region of interest" description="Disordered" evidence="1">
    <location>
        <begin position="1"/>
        <end position="83"/>
    </location>
</feature>
<reference evidence="2 3" key="1">
    <citation type="submission" date="2017-03" db="EMBL/GenBank/DDBJ databases">
        <title>Draft genome sequence of Streptomyces scabrisporus NF3, endophyte isolated from Amphipterygium adstringens.</title>
        <authorList>
            <person name="Vazquez M."/>
            <person name="Ceapa C.D."/>
            <person name="Rodriguez Luna D."/>
            <person name="Sanchez Esquivel S."/>
        </authorList>
    </citation>
    <scope>NUCLEOTIDE SEQUENCE [LARGE SCALE GENOMIC DNA]</scope>
    <source>
        <strain evidence="2 3">NF3</strain>
    </source>
</reference>
<dbReference type="AlphaFoldDB" id="A0A1T3NPH2"/>
<feature type="compositionally biased region" description="Basic and acidic residues" evidence="1">
    <location>
        <begin position="11"/>
        <end position="26"/>
    </location>
</feature>
<protein>
    <submittedName>
        <fullName evidence="2">Uncharacterized protein</fullName>
    </submittedName>
</protein>
<organism evidence="2 3">
    <name type="scientific">Embleya scabrispora</name>
    <dbReference type="NCBI Taxonomy" id="159449"/>
    <lineage>
        <taxon>Bacteria</taxon>
        <taxon>Bacillati</taxon>
        <taxon>Actinomycetota</taxon>
        <taxon>Actinomycetes</taxon>
        <taxon>Kitasatosporales</taxon>
        <taxon>Streptomycetaceae</taxon>
        <taxon>Embleya</taxon>
    </lineage>
</organism>
<name>A0A1T3NPH2_9ACTN</name>
<keyword evidence="3" id="KW-1185">Reference proteome</keyword>
<comment type="caution">
    <text evidence="2">The sequence shown here is derived from an EMBL/GenBank/DDBJ whole genome shotgun (WGS) entry which is preliminary data.</text>
</comment>
<feature type="compositionally biased region" description="Pro residues" evidence="1">
    <location>
        <begin position="52"/>
        <end position="71"/>
    </location>
</feature>
<gene>
    <name evidence="2" type="ORF">B4N89_31135</name>
</gene>
<evidence type="ECO:0000313" key="2">
    <source>
        <dbReference type="EMBL" id="OPC78632.1"/>
    </source>
</evidence>
<evidence type="ECO:0000313" key="3">
    <source>
        <dbReference type="Proteomes" id="UP000190037"/>
    </source>
</evidence>